<sequence length="510" mass="54549">MNSLPHPSVPPAGTSSDFPLPCFPTWHLPPAVRDYVIGEATASQTPDAVAATLVLGVCSAAIGGKVSIAARPGCSQPSNLFVAAINDGTNHEASLFTRIRRPLEVIEMGRVNAARSVQAEEKSRLRQAHLRLRELERDFARPQAFALAKEIADNPLLPVPRLILDDSSTAKLSTVLAQQQGHIARFSGVAAVRELLAGSAAQSNLARQELYRKAYRGESITLDQPGGQRVALQQTAITCVCAIPRSAVEGLHKRPQQSRGVTDCFLLAMPKSKLGQRKIAPPAVAEACNQQYATLVQDLIAIEGHATLRLSDAARHSFEAWEAEVETMLAPDAPLASFAAWGDNLTGNTLRIAAVLHCIRQQKEGELPDTDVSAETIEAAIGIAQFFLAHTVAALQTMQNAPPKPEPQTPPAASDNRSPVPTPADADQLLPNNESVDQQQSASPTKFVAPAKPLLTEGSQPDWAASPKPLSMNPGQHVCTSNTSEQPPPRPGRPPRKFRGKPVGSGKRKH</sequence>
<dbReference type="AlphaFoldDB" id="A0A368KN68"/>
<name>A0A368KN68_9BACT</name>
<protein>
    <submittedName>
        <fullName evidence="2">DUF3987 domain-containing protein</fullName>
    </submittedName>
</protein>
<dbReference type="Pfam" id="PF13148">
    <property type="entry name" value="DUF3987"/>
    <property type="match status" value="1"/>
</dbReference>
<evidence type="ECO:0000256" key="1">
    <source>
        <dbReference type="SAM" id="MobiDB-lite"/>
    </source>
</evidence>
<dbReference type="OrthoDB" id="279540at2"/>
<evidence type="ECO:0000313" key="3">
    <source>
        <dbReference type="Proteomes" id="UP000253562"/>
    </source>
</evidence>
<feature type="compositionally biased region" description="Basic residues" evidence="1">
    <location>
        <begin position="493"/>
        <end position="510"/>
    </location>
</feature>
<organism evidence="2 3">
    <name type="scientific">Bremerella cremea</name>
    <dbReference type="NCBI Taxonomy" id="1031537"/>
    <lineage>
        <taxon>Bacteria</taxon>
        <taxon>Pseudomonadati</taxon>
        <taxon>Planctomycetota</taxon>
        <taxon>Planctomycetia</taxon>
        <taxon>Pirellulales</taxon>
        <taxon>Pirellulaceae</taxon>
        <taxon>Bremerella</taxon>
    </lineage>
</organism>
<accession>A0A368KN68</accession>
<dbReference type="EMBL" id="QPEX01000034">
    <property type="protein sequence ID" value="RCS44634.1"/>
    <property type="molecule type" value="Genomic_DNA"/>
</dbReference>
<evidence type="ECO:0000313" key="2">
    <source>
        <dbReference type="EMBL" id="RCS44634.1"/>
    </source>
</evidence>
<dbReference type="InterPro" id="IPR025048">
    <property type="entry name" value="DUF3987"/>
</dbReference>
<feature type="region of interest" description="Disordered" evidence="1">
    <location>
        <begin position="399"/>
        <end position="510"/>
    </location>
</feature>
<feature type="compositionally biased region" description="Polar residues" evidence="1">
    <location>
        <begin position="430"/>
        <end position="444"/>
    </location>
</feature>
<gene>
    <name evidence="2" type="ORF">DTL42_17075</name>
</gene>
<dbReference type="Proteomes" id="UP000253562">
    <property type="component" value="Unassembled WGS sequence"/>
</dbReference>
<dbReference type="RefSeq" id="WP_114370163.1">
    <property type="nucleotide sequence ID" value="NZ_QPEX01000034.1"/>
</dbReference>
<comment type="caution">
    <text evidence="2">The sequence shown here is derived from an EMBL/GenBank/DDBJ whole genome shotgun (WGS) entry which is preliminary data.</text>
</comment>
<proteinExistence type="predicted"/>
<reference evidence="2 3" key="1">
    <citation type="submission" date="2018-07" db="EMBL/GenBank/DDBJ databases">
        <title>Comparative genomes isolates from brazilian mangrove.</title>
        <authorList>
            <person name="De Araujo J.E."/>
            <person name="Taketani R.G."/>
            <person name="Silva M.C.P."/>
            <person name="Lourenco M.V."/>
            <person name="Oliveira V.M."/>
            <person name="Andreote F.D."/>
        </authorList>
    </citation>
    <scope>NUCLEOTIDE SEQUENCE [LARGE SCALE GENOMIC DNA]</scope>
    <source>
        <strain evidence="2 3">HEX PRIS-MGV</strain>
    </source>
</reference>